<proteinExistence type="predicted"/>
<dbReference type="Proteomes" id="UP001311915">
    <property type="component" value="Unassembled WGS sequence"/>
</dbReference>
<organism evidence="2 3">
    <name type="scientific">Solanum pinnatisectum</name>
    <name type="common">tansyleaf nightshade</name>
    <dbReference type="NCBI Taxonomy" id="50273"/>
    <lineage>
        <taxon>Eukaryota</taxon>
        <taxon>Viridiplantae</taxon>
        <taxon>Streptophyta</taxon>
        <taxon>Embryophyta</taxon>
        <taxon>Tracheophyta</taxon>
        <taxon>Spermatophyta</taxon>
        <taxon>Magnoliopsida</taxon>
        <taxon>eudicotyledons</taxon>
        <taxon>Gunneridae</taxon>
        <taxon>Pentapetalae</taxon>
        <taxon>asterids</taxon>
        <taxon>lamiids</taxon>
        <taxon>Solanales</taxon>
        <taxon>Solanaceae</taxon>
        <taxon>Solanoideae</taxon>
        <taxon>Solaneae</taxon>
        <taxon>Solanum</taxon>
    </lineage>
</organism>
<comment type="caution">
    <text evidence="2">The sequence shown here is derived from an EMBL/GenBank/DDBJ whole genome shotgun (WGS) entry which is preliminary data.</text>
</comment>
<dbReference type="EMBL" id="JAWPEI010000005">
    <property type="protein sequence ID" value="KAK4726800.1"/>
    <property type="molecule type" value="Genomic_DNA"/>
</dbReference>
<feature type="region of interest" description="Disordered" evidence="1">
    <location>
        <begin position="24"/>
        <end position="49"/>
    </location>
</feature>
<gene>
    <name evidence="2" type="ORF">R3W88_031717</name>
</gene>
<protein>
    <submittedName>
        <fullName evidence="2">Uncharacterized protein</fullName>
    </submittedName>
</protein>
<evidence type="ECO:0000313" key="2">
    <source>
        <dbReference type="EMBL" id="KAK4726800.1"/>
    </source>
</evidence>
<evidence type="ECO:0000313" key="3">
    <source>
        <dbReference type="Proteomes" id="UP001311915"/>
    </source>
</evidence>
<sequence length="144" mass="16599">MRGDTCIVWDTTKNTIITDDDWEHFINPNDERGDESDDPQDMNSTMFPKPSIKRQILTDGIGTINQLKKSKTKSIVASVKEDMHSLAELMSYKSTATSHAIDNPTLIKKGEMYNYFVNMFLKKDIQQVFLKMPTEEAPKSWIEY</sequence>
<reference evidence="2 3" key="1">
    <citation type="submission" date="2023-10" db="EMBL/GenBank/DDBJ databases">
        <title>Genome-Wide Identification Analysis in wild type Solanum Pinnatisectum Reveals Some Genes Defensing Phytophthora Infestans.</title>
        <authorList>
            <person name="Sun C."/>
        </authorList>
    </citation>
    <scope>NUCLEOTIDE SEQUENCE [LARGE SCALE GENOMIC DNA]</scope>
    <source>
        <strain evidence="2">LQN</strain>
        <tissue evidence="2">Leaf</tissue>
    </source>
</reference>
<dbReference type="AlphaFoldDB" id="A0AAV9LQU6"/>
<evidence type="ECO:0000256" key="1">
    <source>
        <dbReference type="SAM" id="MobiDB-lite"/>
    </source>
</evidence>
<keyword evidence="3" id="KW-1185">Reference proteome</keyword>
<accession>A0AAV9LQU6</accession>
<name>A0AAV9LQU6_9SOLN</name>